<evidence type="ECO:0000259" key="2">
    <source>
        <dbReference type="Pfam" id="PF05065"/>
    </source>
</evidence>
<dbReference type="Proteomes" id="UP000198822">
    <property type="component" value="Chromosome I"/>
</dbReference>
<feature type="domain" description="Phage capsid-like C-terminal" evidence="2">
    <location>
        <begin position="11"/>
        <end position="280"/>
    </location>
</feature>
<accession>A0A1G8F083</accession>
<dbReference type="SUPFAM" id="SSF56563">
    <property type="entry name" value="Major capsid protein gp5"/>
    <property type="match status" value="1"/>
</dbReference>
<dbReference type="Gene3D" id="3.30.2320.10">
    <property type="entry name" value="hypothetical protein PF0899 domain"/>
    <property type="match status" value="1"/>
</dbReference>
<evidence type="ECO:0000256" key="1">
    <source>
        <dbReference type="ARBA" id="ARBA00004328"/>
    </source>
</evidence>
<dbReference type="NCBIfam" id="TIGR01554">
    <property type="entry name" value="major_cap_HK97"/>
    <property type="match status" value="1"/>
</dbReference>
<dbReference type="Pfam" id="PF05065">
    <property type="entry name" value="Phage_capsid"/>
    <property type="match status" value="1"/>
</dbReference>
<dbReference type="Gene3D" id="3.30.2400.10">
    <property type="entry name" value="Major capsid protein gp5"/>
    <property type="match status" value="1"/>
</dbReference>
<organism evidence="3 4">
    <name type="scientific">Agrococcus jejuensis</name>
    <dbReference type="NCBI Taxonomy" id="399736"/>
    <lineage>
        <taxon>Bacteria</taxon>
        <taxon>Bacillati</taxon>
        <taxon>Actinomycetota</taxon>
        <taxon>Actinomycetes</taxon>
        <taxon>Micrococcales</taxon>
        <taxon>Microbacteriaceae</taxon>
        <taxon>Agrococcus</taxon>
    </lineage>
</organism>
<dbReference type="EMBL" id="LT629695">
    <property type="protein sequence ID" value="SDH75551.1"/>
    <property type="molecule type" value="Genomic_DNA"/>
</dbReference>
<dbReference type="InterPro" id="IPR054612">
    <property type="entry name" value="Phage_capsid-like_C"/>
</dbReference>
<gene>
    <name evidence="3" type="ORF">SAMN04489720_2268</name>
</gene>
<proteinExistence type="predicted"/>
<evidence type="ECO:0000313" key="3">
    <source>
        <dbReference type="EMBL" id="SDH75551.1"/>
    </source>
</evidence>
<dbReference type="AlphaFoldDB" id="A0A1G8F083"/>
<comment type="subcellular location">
    <subcellularLocation>
        <location evidence="1">Virion</location>
    </subcellularLocation>
</comment>
<reference evidence="4" key="1">
    <citation type="submission" date="2016-10" db="EMBL/GenBank/DDBJ databases">
        <authorList>
            <person name="Varghese N."/>
            <person name="Submissions S."/>
        </authorList>
    </citation>
    <scope>NUCLEOTIDE SEQUENCE [LARGE SCALE GENOMIC DNA]</scope>
    <source>
        <strain evidence="4">DSM 22002</strain>
    </source>
</reference>
<keyword evidence="4" id="KW-1185">Reference proteome</keyword>
<protein>
    <submittedName>
        <fullName evidence="3">Phage major capsid protein, HK97 family</fullName>
    </submittedName>
</protein>
<sequence>MTTAAGNRAFLPEAIHQLIVEPVEQASIALQVSTVVNTGPADSYRVPLIKADPTAAWVGEGEEIPESEAEFGEDSSRFHKLAGLTIITRELAEDSSPAAASLVGQGLARDIAKKLDLAFFGTRVEDDIPNPEQPRGLEDIVGVNAIAAGNAWANSDPFVDAVYAAEAAGVSLTSFVANPADALILAKVKKAAGSNEPLLGNDPTQSTRRILSGIPLRVSPAVKPGTVWGIPTGRTIAAVRDDTKLDIDRSVYFTSDRVAIRATMRIGLLYPQPAAIQKITLG</sequence>
<evidence type="ECO:0000313" key="4">
    <source>
        <dbReference type="Proteomes" id="UP000198822"/>
    </source>
</evidence>
<dbReference type="InterPro" id="IPR024455">
    <property type="entry name" value="Phage_capsid"/>
</dbReference>
<name>A0A1G8F083_9MICO</name>
<dbReference type="STRING" id="399736.SAMN04489720_2268"/>